<gene>
    <name evidence="3" type="ORF">OIU77_009690</name>
</gene>
<evidence type="ECO:0000313" key="4">
    <source>
        <dbReference type="Proteomes" id="UP001141253"/>
    </source>
</evidence>
<feature type="transmembrane region" description="Helical" evidence="1">
    <location>
        <begin position="66"/>
        <end position="86"/>
    </location>
</feature>
<keyword evidence="1" id="KW-0812">Transmembrane</keyword>
<keyword evidence="1" id="KW-1133">Transmembrane helix</keyword>
<keyword evidence="2" id="KW-0732">Signal</keyword>
<organism evidence="3 4">
    <name type="scientific">Salix suchowensis</name>
    <dbReference type="NCBI Taxonomy" id="1278906"/>
    <lineage>
        <taxon>Eukaryota</taxon>
        <taxon>Viridiplantae</taxon>
        <taxon>Streptophyta</taxon>
        <taxon>Embryophyta</taxon>
        <taxon>Tracheophyta</taxon>
        <taxon>Spermatophyta</taxon>
        <taxon>Magnoliopsida</taxon>
        <taxon>eudicotyledons</taxon>
        <taxon>Gunneridae</taxon>
        <taxon>Pentapetalae</taxon>
        <taxon>rosids</taxon>
        <taxon>fabids</taxon>
        <taxon>Malpighiales</taxon>
        <taxon>Salicaceae</taxon>
        <taxon>Saliceae</taxon>
        <taxon>Salix</taxon>
    </lineage>
</organism>
<reference evidence="3" key="1">
    <citation type="submission" date="2022-10" db="EMBL/GenBank/DDBJ databases">
        <authorList>
            <person name="Hyden B.L."/>
            <person name="Feng K."/>
            <person name="Yates T."/>
            <person name="Jawdy S."/>
            <person name="Smart L.B."/>
            <person name="Muchero W."/>
        </authorList>
    </citation>
    <scope>NUCLEOTIDE SEQUENCE</scope>
    <source>
        <tissue evidence="3">Shoot tip</tissue>
    </source>
</reference>
<sequence>MCIRILHLTSLLLSLWCLFALAVQPPLCTRSRILIDGDNRSYFPFGESSNDVFDSLKKKPHIPYEMYYIFEHCHFLMGVCTLLLILDFTQ</sequence>
<accession>A0ABQ9AF93</accession>
<protein>
    <submittedName>
        <fullName evidence="3">Uncharacterized protein</fullName>
    </submittedName>
</protein>
<proteinExistence type="predicted"/>
<keyword evidence="4" id="KW-1185">Reference proteome</keyword>
<feature type="signal peptide" evidence="2">
    <location>
        <begin position="1"/>
        <end position="22"/>
    </location>
</feature>
<feature type="chain" id="PRO_5046379875" evidence="2">
    <location>
        <begin position="23"/>
        <end position="90"/>
    </location>
</feature>
<keyword evidence="1" id="KW-0472">Membrane</keyword>
<evidence type="ECO:0000256" key="1">
    <source>
        <dbReference type="SAM" id="Phobius"/>
    </source>
</evidence>
<dbReference type="Proteomes" id="UP001141253">
    <property type="component" value="Chromosome 11"/>
</dbReference>
<dbReference type="EMBL" id="JAPFFI010000021">
    <property type="protein sequence ID" value="KAJ6333853.1"/>
    <property type="molecule type" value="Genomic_DNA"/>
</dbReference>
<evidence type="ECO:0000256" key="2">
    <source>
        <dbReference type="SAM" id="SignalP"/>
    </source>
</evidence>
<evidence type="ECO:0000313" key="3">
    <source>
        <dbReference type="EMBL" id="KAJ6333853.1"/>
    </source>
</evidence>
<name>A0ABQ9AF93_9ROSI</name>
<reference evidence="3" key="2">
    <citation type="journal article" date="2023" name="Int. J. Mol. Sci.">
        <title>De Novo Assembly and Annotation of 11 Diverse Shrub Willow (Salix) Genomes Reveals Novel Gene Organization in Sex-Linked Regions.</title>
        <authorList>
            <person name="Hyden B."/>
            <person name="Feng K."/>
            <person name="Yates T.B."/>
            <person name="Jawdy S."/>
            <person name="Cereghino C."/>
            <person name="Smart L.B."/>
            <person name="Muchero W."/>
        </authorList>
    </citation>
    <scope>NUCLEOTIDE SEQUENCE</scope>
    <source>
        <tissue evidence="3">Shoot tip</tissue>
    </source>
</reference>
<comment type="caution">
    <text evidence="3">The sequence shown here is derived from an EMBL/GenBank/DDBJ whole genome shotgun (WGS) entry which is preliminary data.</text>
</comment>